<gene>
    <name evidence="1" type="ORF">QYS48_29635</name>
</gene>
<dbReference type="RefSeq" id="WP_308357926.1">
    <property type="nucleotide sequence ID" value="NZ_CP129970.2"/>
</dbReference>
<dbReference type="EMBL" id="CP129970">
    <property type="protein sequence ID" value="WMN07713.1"/>
    <property type="molecule type" value="Genomic_DNA"/>
</dbReference>
<dbReference type="Proteomes" id="UP001244443">
    <property type="component" value="Chromosome"/>
</dbReference>
<evidence type="ECO:0000313" key="1">
    <source>
        <dbReference type="EMBL" id="WMN07713.1"/>
    </source>
</evidence>
<name>A0AA51N7W7_9BACT</name>
<keyword evidence="2" id="KW-1185">Reference proteome</keyword>
<accession>A0AA51N7W7</accession>
<proteinExistence type="predicted"/>
<protein>
    <submittedName>
        <fullName evidence="1">Uncharacterized protein</fullName>
    </submittedName>
</protein>
<organism evidence="1 2">
    <name type="scientific">Marivirga arenosa</name>
    <dbReference type="NCBI Taxonomy" id="3059076"/>
    <lineage>
        <taxon>Bacteria</taxon>
        <taxon>Pseudomonadati</taxon>
        <taxon>Bacteroidota</taxon>
        <taxon>Cytophagia</taxon>
        <taxon>Cytophagales</taxon>
        <taxon>Marivirgaceae</taxon>
        <taxon>Marivirga</taxon>
    </lineage>
</organism>
<reference evidence="1" key="1">
    <citation type="submission" date="2023-08" db="EMBL/GenBank/DDBJ databases">
        <title>Comparative genomics and taxonomic characterization of three novel marine species of genus Marivirga.</title>
        <authorList>
            <person name="Muhammad N."/>
            <person name="Kim S.-G."/>
        </authorList>
    </citation>
    <scope>NUCLEOTIDE SEQUENCE [LARGE SCALE GENOMIC DNA]</scope>
    <source>
        <strain evidence="1">ABR2-2</strain>
    </source>
</reference>
<sequence>MNKYIFVLSIIVILYLSYSNYNLRKDTKIECNTSEIVKLNTDYELSIHKNFNKLENNFSLKGKIYDYDMNNYELQGSKLILRIPSNVCNPCYDQIYDLIKSNFSTFIDQNLIILVDVKTLREYRQYFMDLGMSDMVRGIKDDFLIGGGLENQPFPYLFMYNVNHNSYEYPFLVNKKFTGENSKIF</sequence>
<evidence type="ECO:0000313" key="2">
    <source>
        <dbReference type="Proteomes" id="UP001244443"/>
    </source>
</evidence>
<dbReference type="AlphaFoldDB" id="A0AA51N7W7"/>